<dbReference type="Pfam" id="PF01558">
    <property type="entry name" value="POR"/>
    <property type="match status" value="1"/>
</dbReference>
<reference evidence="3" key="1">
    <citation type="journal article" date="2020" name="mSystems">
        <title>Genome- and Community-Level Interaction Insights into Carbon Utilization and Element Cycling Functions of Hydrothermarchaeota in Hydrothermal Sediment.</title>
        <authorList>
            <person name="Zhou Z."/>
            <person name="Liu Y."/>
            <person name="Xu W."/>
            <person name="Pan J."/>
            <person name="Luo Z.H."/>
            <person name="Li M."/>
        </authorList>
    </citation>
    <scope>NUCLEOTIDE SEQUENCE [LARGE SCALE GENOMIC DNA]</scope>
    <source>
        <strain evidence="3">SpSt-34</strain>
        <strain evidence="4">SpSt-69</strain>
    </source>
</reference>
<comment type="caution">
    <text evidence="3">The sequence shown here is derived from an EMBL/GenBank/DDBJ whole genome shotgun (WGS) entry which is preliminary data.</text>
</comment>
<dbReference type="SUPFAM" id="SSF53323">
    <property type="entry name" value="Pyruvate-ferredoxin oxidoreductase, PFOR, domain III"/>
    <property type="match status" value="1"/>
</dbReference>
<dbReference type="EMBL" id="DSOL01000261">
    <property type="protein sequence ID" value="HEN28773.1"/>
    <property type="molecule type" value="Genomic_DNA"/>
</dbReference>
<sequence length="178" mass="19666">MDRDKIEITLAGSGGQGLILAGLVLADAAGIEENLEIVQTVEYGPEARLGTSRSDVIISKKPISYPKVQHPDVLVTLSQDAYNKFIRLVKPGGTVIVDTFNVKSLSRVDGLEVVAYPFTEVVKDRIGTPLVLNMFVLGFLAKKFDIVKLDSLYRAVDRRVKKYHDLNKKALMEGYSLE</sequence>
<keyword evidence="1" id="KW-0560">Oxidoreductase</keyword>
<dbReference type="InterPro" id="IPR019752">
    <property type="entry name" value="Pyrv/ketoisovalerate_OxRed_cat"/>
</dbReference>
<dbReference type="InterPro" id="IPR002869">
    <property type="entry name" value="Pyrv_flavodox_OxRed_cen"/>
</dbReference>
<evidence type="ECO:0000313" key="3">
    <source>
        <dbReference type="EMBL" id="HEN28773.1"/>
    </source>
</evidence>
<dbReference type="PANTHER" id="PTHR42730:SF1">
    <property type="entry name" value="2-OXOGLUTARATE SYNTHASE SUBUNIT KORC"/>
    <property type="match status" value="1"/>
</dbReference>
<accession>A0A7C2P1V5</accession>
<protein>
    <submittedName>
        <fullName evidence="3">2-oxoacid:ferredoxin oxidoreductase subunit gamma</fullName>
    </submittedName>
</protein>
<dbReference type="Gene3D" id="3.40.920.10">
    <property type="entry name" value="Pyruvate-ferredoxin oxidoreductase, PFOR, domain III"/>
    <property type="match status" value="1"/>
</dbReference>
<proteinExistence type="predicted"/>
<dbReference type="EMBL" id="DTDJ01000011">
    <property type="protein sequence ID" value="HGL16896.1"/>
    <property type="molecule type" value="Genomic_DNA"/>
</dbReference>
<feature type="domain" description="Pyruvate/ketoisovalerate oxidoreductase catalytic" evidence="2">
    <location>
        <begin position="14"/>
        <end position="175"/>
    </location>
</feature>
<dbReference type="PANTHER" id="PTHR42730">
    <property type="entry name" value="2-OXOGLUTARATE SYNTHASE SUBUNIT KORC"/>
    <property type="match status" value="1"/>
</dbReference>
<name>A0A7C2P1V5_UNCW3</name>
<evidence type="ECO:0000259" key="2">
    <source>
        <dbReference type="Pfam" id="PF01558"/>
    </source>
</evidence>
<organism evidence="3">
    <name type="scientific">candidate division WOR-3 bacterium</name>
    <dbReference type="NCBI Taxonomy" id="2052148"/>
    <lineage>
        <taxon>Bacteria</taxon>
        <taxon>Bacteria division WOR-3</taxon>
    </lineage>
</organism>
<dbReference type="AlphaFoldDB" id="A0A7C2P1V5"/>
<dbReference type="InterPro" id="IPR052554">
    <property type="entry name" value="2-oxoglutarate_synth_KorC"/>
</dbReference>
<dbReference type="GO" id="GO:0016903">
    <property type="term" value="F:oxidoreductase activity, acting on the aldehyde or oxo group of donors"/>
    <property type="evidence" value="ECO:0007669"/>
    <property type="project" value="InterPro"/>
</dbReference>
<gene>
    <name evidence="3" type="ORF">ENQ77_09070</name>
    <name evidence="4" type="ORF">ENU66_00925</name>
</gene>
<evidence type="ECO:0000256" key="1">
    <source>
        <dbReference type="ARBA" id="ARBA00023002"/>
    </source>
</evidence>
<evidence type="ECO:0000313" key="4">
    <source>
        <dbReference type="EMBL" id="HGL16896.1"/>
    </source>
</evidence>